<dbReference type="Proteomes" id="UP000317378">
    <property type="component" value="Unassembled WGS sequence"/>
</dbReference>
<evidence type="ECO:0000313" key="4">
    <source>
        <dbReference type="EMBL" id="TPQ20082.1"/>
    </source>
</evidence>
<dbReference type="SUPFAM" id="SSF53474">
    <property type="entry name" value="alpha/beta-Hydrolases"/>
    <property type="match status" value="1"/>
</dbReference>
<evidence type="ECO:0000259" key="3">
    <source>
        <dbReference type="SMART" id="SM00824"/>
    </source>
</evidence>
<dbReference type="InterPro" id="IPR020802">
    <property type="entry name" value="TesA-like"/>
</dbReference>
<keyword evidence="2" id="KW-0378">Hydrolase</keyword>
<dbReference type="RefSeq" id="WP_119102333.1">
    <property type="nucleotide sequence ID" value="NZ_QXMJ01000147.1"/>
</dbReference>
<feature type="domain" description="Thioesterase TesA-like" evidence="3">
    <location>
        <begin position="34"/>
        <end position="259"/>
    </location>
</feature>
<evidence type="ECO:0000256" key="2">
    <source>
        <dbReference type="ARBA" id="ARBA00022801"/>
    </source>
</evidence>
<evidence type="ECO:0000313" key="5">
    <source>
        <dbReference type="Proteomes" id="UP000317378"/>
    </source>
</evidence>
<sequence>MYQSSSTASRPGGGTAPWLLKPQVPVSPQALTLVCVPHAGAGPGVYRAFARQLAPHVSLRLVHLPGRESRVGEPALDSLPRVVRAALPALVPELRGRFALWGHSMGGFVAFELARVLQARFGLRAEALVVSGCQAPRSPERAALPQRRLMEDDELWLSAADLNGIPAEITGNGALRELLLPTLRADFAVFETYEYRAGPPLSCPLHVFAGRDDPEASAGDMEAWKLETRSDFTLTELAGGHFFHLEDPVGFSDRLTSVLWPRHATR</sequence>
<comment type="similarity">
    <text evidence="1">Belongs to the thioesterase family.</text>
</comment>
<comment type="caution">
    <text evidence="4">The sequence shown here is derived from an EMBL/GenBank/DDBJ whole genome shotgun (WGS) entry which is preliminary data.</text>
</comment>
<dbReference type="Pfam" id="PF00975">
    <property type="entry name" value="Thioesterase"/>
    <property type="match status" value="1"/>
</dbReference>
<evidence type="ECO:0000256" key="1">
    <source>
        <dbReference type="ARBA" id="ARBA00007169"/>
    </source>
</evidence>
<protein>
    <submittedName>
        <fullName evidence="4">Thioesterase</fullName>
    </submittedName>
</protein>
<dbReference type="OrthoDB" id="8480037at2"/>
<dbReference type="InterPro" id="IPR012223">
    <property type="entry name" value="TEII"/>
</dbReference>
<dbReference type="GO" id="GO:0008610">
    <property type="term" value="P:lipid biosynthetic process"/>
    <property type="evidence" value="ECO:0007669"/>
    <property type="project" value="TreeGrafter"/>
</dbReference>
<proteinExistence type="inferred from homology"/>
<name>A0A505DC83_9ACTN</name>
<dbReference type="PANTHER" id="PTHR11487">
    <property type="entry name" value="THIOESTERASE"/>
    <property type="match status" value="1"/>
</dbReference>
<dbReference type="InterPro" id="IPR029058">
    <property type="entry name" value="AB_hydrolase_fold"/>
</dbReference>
<dbReference type="InterPro" id="IPR001031">
    <property type="entry name" value="Thioesterase"/>
</dbReference>
<gene>
    <name evidence="4" type="ORF">FGD71_022665</name>
</gene>
<dbReference type="EMBL" id="VCHX02000147">
    <property type="protein sequence ID" value="TPQ20082.1"/>
    <property type="molecule type" value="Genomic_DNA"/>
</dbReference>
<dbReference type="AlphaFoldDB" id="A0A505DC83"/>
<reference evidence="4 5" key="1">
    <citation type="submission" date="2019-06" db="EMBL/GenBank/DDBJ databases">
        <title>Streptomyces sporangiiformans sp. nov., a novel actinomycete isolated from soil in Mount Song.</title>
        <authorList>
            <person name="Han L."/>
        </authorList>
    </citation>
    <scope>NUCLEOTIDE SEQUENCE [LARGE SCALE GENOMIC DNA]</scope>
    <source>
        <strain evidence="4 5">NEAU-SSA 1</strain>
    </source>
</reference>
<dbReference type="GO" id="GO:0016787">
    <property type="term" value="F:hydrolase activity"/>
    <property type="evidence" value="ECO:0007669"/>
    <property type="project" value="UniProtKB-KW"/>
</dbReference>
<keyword evidence="5" id="KW-1185">Reference proteome</keyword>
<organism evidence="4 5">
    <name type="scientific">Streptomyces sporangiiformans</name>
    <dbReference type="NCBI Taxonomy" id="2315329"/>
    <lineage>
        <taxon>Bacteria</taxon>
        <taxon>Bacillati</taxon>
        <taxon>Actinomycetota</taxon>
        <taxon>Actinomycetes</taxon>
        <taxon>Kitasatosporales</taxon>
        <taxon>Streptomycetaceae</taxon>
        <taxon>Streptomyces</taxon>
    </lineage>
</organism>
<dbReference type="Gene3D" id="3.40.50.1820">
    <property type="entry name" value="alpha/beta hydrolase"/>
    <property type="match status" value="1"/>
</dbReference>
<accession>A0A505DC83</accession>
<dbReference type="SMART" id="SM00824">
    <property type="entry name" value="PKS_TE"/>
    <property type="match status" value="1"/>
</dbReference>
<dbReference type="PANTHER" id="PTHR11487:SF0">
    <property type="entry name" value="S-ACYL FATTY ACID SYNTHASE THIOESTERASE, MEDIUM CHAIN"/>
    <property type="match status" value="1"/>
</dbReference>